<dbReference type="PANTHER" id="PTHR10720">
    <property type="entry name" value="HEME OXYGENASE"/>
    <property type="match status" value="1"/>
</dbReference>
<evidence type="ECO:0000256" key="2">
    <source>
        <dbReference type="ARBA" id="ARBA00022723"/>
    </source>
</evidence>
<dbReference type="InterPro" id="IPR002051">
    <property type="entry name" value="Haem_Oase"/>
</dbReference>
<name>A0A5N6K1T7_MONLA</name>
<reference evidence="6 7" key="1">
    <citation type="submission" date="2019-06" db="EMBL/GenBank/DDBJ databases">
        <title>Genome Sequence of the Brown Rot Fungal Pathogen Monilinia laxa.</title>
        <authorList>
            <person name="De Miccolis Angelini R.M."/>
            <person name="Landi L."/>
            <person name="Abate D."/>
            <person name="Pollastro S."/>
            <person name="Romanazzi G."/>
            <person name="Faretra F."/>
        </authorList>
    </citation>
    <scope>NUCLEOTIDE SEQUENCE [LARGE SCALE GENOMIC DNA]</scope>
    <source>
        <strain evidence="6 7">Mlax316</strain>
    </source>
</reference>
<evidence type="ECO:0000256" key="3">
    <source>
        <dbReference type="ARBA" id="ARBA00023004"/>
    </source>
</evidence>
<feature type="compositionally biased region" description="Polar residues" evidence="4">
    <location>
        <begin position="122"/>
        <end position="136"/>
    </location>
</feature>
<keyword evidence="3" id="KW-0408">Iron</keyword>
<dbReference type="GO" id="GO:0004392">
    <property type="term" value="F:heme oxygenase (decyclizing) activity"/>
    <property type="evidence" value="ECO:0007669"/>
    <property type="project" value="InterPro"/>
</dbReference>
<gene>
    <name evidence="6" type="ORF">EYC80_008911</name>
</gene>
<dbReference type="Gene3D" id="1.20.910.10">
    <property type="entry name" value="Heme oxygenase-like"/>
    <property type="match status" value="1"/>
</dbReference>
<feature type="region of interest" description="Disordered" evidence="4">
    <location>
        <begin position="387"/>
        <end position="408"/>
    </location>
</feature>
<evidence type="ECO:0000313" key="7">
    <source>
        <dbReference type="Proteomes" id="UP000326757"/>
    </source>
</evidence>
<keyword evidence="7" id="KW-1185">Reference proteome</keyword>
<dbReference type="InterPro" id="IPR016084">
    <property type="entry name" value="Haem_Oase-like_multi-hlx"/>
</dbReference>
<evidence type="ECO:0000256" key="4">
    <source>
        <dbReference type="SAM" id="MobiDB-lite"/>
    </source>
</evidence>
<dbReference type="GO" id="GO:0006788">
    <property type="term" value="P:heme oxidation"/>
    <property type="evidence" value="ECO:0007669"/>
    <property type="project" value="InterPro"/>
</dbReference>
<comment type="caution">
    <text evidence="6">The sequence shown here is derived from an EMBL/GenBank/DDBJ whole genome shotgun (WGS) entry which is preliminary data.</text>
</comment>
<evidence type="ECO:0000256" key="1">
    <source>
        <dbReference type="ARBA" id="ARBA00022617"/>
    </source>
</evidence>
<dbReference type="EMBL" id="VIGI01000009">
    <property type="protein sequence ID" value="KAB8296118.1"/>
    <property type="molecule type" value="Genomic_DNA"/>
</dbReference>
<keyword evidence="5" id="KW-0812">Transmembrane</keyword>
<dbReference type="OrthoDB" id="652091at2759"/>
<proteinExistence type="predicted"/>
<dbReference type="InterPro" id="IPR016053">
    <property type="entry name" value="Haem_Oase-like"/>
</dbReference>
<dbReference type="SUPFAM" id="SSF48613">
    <property type="entry name" value="Heme oxygenase-like"/>
    <property type="match status" value="1"/>
</dbReference>
<dbReference type="PANTHER" id="PTHR10720:SF0">
    <property type="entry name" value="HEME OXYGENASE"/>
    <property type="match status" value="1"/>
</dbReference>
<keyword evidence="5" id="KW-0472">Membrane</keyword>
<feature type="compositionally biased region" description="Polar residues" evidence="4">
    <location>
        <begin position="256"/>
        <end position="265"/>
    </location>
</feature>
<organism evidence="6 7">
    <name type="scientific">Monilinia laxa</name>
    <name type="common">Brown rot fungus</name>
    <name type="synonym">Sclerotinia laxa</name>
    <dbReference type="NCBI Taxonomy" id="61186"/>
    <lineage>
        <taxon>Eukaryota</taxon>
        <taxon>Fungi</taxon>
        <taxon>Dikarya</taxon>
        <taxon>Ascomycota</taxon>
        <taxon>Pezizomycotina</taxon>
        <taxon>Leotiomycetes</taxon>
        <taxon>Helotiales</taxon>
        <taxon>Sclerotiniaceae</taxon>
        <taxon>Monilinia</taxon>
    </lineage>
</organism>
<dbReference type="Pfam" id="PF01126">
    <property type="entry name" value="Heme_oxygenase"/>
    <property type="match status" value="1"/>
</dbReference>
<protein>
    <recommendedName>
        <fullName evidence="8">Heme oxygenase-like protein</fullName>
    </recommendedName>
</protein>
<keyword evidence="5" id="KW-1133">Transmembrane helix</keyword>
<evidence type="ECO:0000313" key="6">
    <source>
        <dbReference type="EMBL" id="KAB8296118.1"/>
    </source>
</evidence>
<evidence type="ECO:0008006" key="8">
    <source>
        <dbReference type="Google" id="ProtNLM"/>
    </source>
</evidence>
<sequence length="495" mass="54757">MSEGKVMDVVMDMVMLMDTTTSYGYGYSYGRMYIGRSVDSPPPDQHSLSEQINIATRAVHAQLNRLILLRLPLALPPYTTNPSIYASGILHIAPIYITFESLWQTIIDAPSLPISLEDEQTKSSSPGDRSDSLDSQSSKVCSRTQSLLSHLLLPGLLRSGRLQADIRTLTGTPDHKIEEQLKTVSENGRLAEFIAHTKQSVQTNPHVLLAYAWVLYMALFSGGRYLRAALKMAGGFEDFWDRDASPVRPYEATQAPKPTQSSSKGSSEEEIRQSARRQARSECSQTVKKHGLQFFDFVGDEDGEDIKCEFKRRIAEAEGLLTDGEKADIIKEAQAIFSFMVMMVTELDAICGTMEEALETVKSAPPTKLHRNHKPLNMARGSIALTQERLSKTREEKSSEEEADPMERKPSLYASLVESPMTKLVRFKDGVPGHSSTPRSLPRKYSWISPFAQSGNPSEEINVTASGINPFVGLLTVGGPLVALTAALTTWYYVG</sequence>
<feature type="transmembrane region" description="Helical" evidence="5">
    <location>
        <begin position="471"/>
        <end position="494"/>
    </location>
</feature>
<feature type="region of interest" description="Disordered" evidence="4">
    <location>
        <begin position="117"/>
        <end position="136"/>
    </location>
</feature>
<keyword evidence="2" id="KW-0479">Metal-binding</keyword>
<dbReference type="AlphaFoldDB" id="A0A5N6K1T7"/>
<dbReference type="Proteomes" id="UP000326757">
    <property type="component" value="Unassembled WGS sequence"/>
</dbReference>
<evidence type="ECO:0000256" key="5">
    <source>
        <dbReference type="SAM" id="Phobius"/>
    </source>
</evidence>
<feature type="region of interest" description="Disordered" evidence="4">
    <location>
        <begin position="249"/>
        <end position="283"/>
    </location>
</feature>
<dbReference type="CDD" id="cd19165">
    <property type="entry name" value="HemeO"/>
    <property type="match status" value="1"/>
</dbReference>
<accession>A0A5N6K1T7</accession>
<dbReference type="GO" id="GO:0046872">
    <property type="term" value="F:metal ion binding"/>
    <property type="evidence" value="ECO:0007669"/>
    <property type="project" value="UniProtKB-KW"/>
</dbReference>
<keyword evidence="1" id="KW-0349">Heme</keyword>